<accession>A0A1Y4DI68</accession>
<reference evidence="2" key="1">
    <citation type="submission" date="2017-04" db="EMBL/GenBank/DDBJ databases">
        <title>Function of individual gut microbiota members based on whole genome sequencing of pure cultures obtained from chicken caecum.</title>
        <authorList>
            <person name="Medvecky M."/>
            <person name="Cejkova D."/>
            <person name="Polansky O."/>
            <person name="Karasova D."/>
            <person name="Kubasova T."/>
            <person name="Cizek A."/>
            <person name="Rychlik I."/>
        </authorList>
    </citation>
    <scope>NUCLEOTIDE SEQUENCE [LARGE SCALE GENOMIC DNA]</scope>
    <source>
        <strain evidence="2">An273</strain>
    </source>
</reference>
<proteinExistence type="predicted"/>
<comment type="caution">
    <text evidence="1">The sequence shown here is derived from an EMBL/GenBank/DDBJ whole genome shotgun (WGS) entry which is preliminary data.</text>
</comment>
<dbReference type="Proteomes" id="UP000196368">
    <property type="component" value="Unassembled WGS sequence"/>
</dbReference>
<organism evidence="1 2">
    <name type="scientific">Candidatus Avelusimicrobium gallicola</name>
    <dbReference type="NCBI Taxonomy" id="2562704"/>
    <lineage>
        <taxon>Bacteria</taxon>
        <taxon>Pseudomonadati</taxon>
        <taxon>Elusimicrobiota</taxon>
        <taxon>Elusimicrobia</taxon>
        <taxon>Elusimicrobiales</taxon>
        <taxon>Elusimicrobiaceae</taxon>
        <taxon>Candidatus Avelusimicrobium</taxon>
    </lineage>
</organism>
<protein>
    <submittedName>
        <fullName evidence="1">Uncharacterized protein</fullName>
    </submittedName>
</protein>
<dbReference type="RefSeq" id="WP_087288754.1">
    <property type="nucleotide sequence ID" value="NZ_NFJD01000003.1"/>
</dbReference>
<gene>
    <name evidence="1" type="ORF">B5F75_05460</name>
</gene>
<dbReference type="AlphaFoldDB" id="A0A1Y4DI68"/>
<keyword evidence="2" id="KW-1185">Reference proteome</keyword>
<sequence>MKKLIRITALLVIAGLLFSNWWRGRQIDKLAAQSGTLSDSQAARVVVKDNKLTATVRQPDGSVKTEVRYLPPEGHAEVVQPTDGPTEISVKRAGFTFRPAVQGLLGKELKAGLGARLVYFDRYGAGVGLDTDLEGYLFVDRRLDDLTGFLKNTTVGLYGGRGRLGVLVGVYF</sequence>
<evidence type="ECO:0000313" key="2">
    <source>
        <dbReference type="Proteomes" id="UP000196368"/>
    </source>
</evidence>
<evidence type="ECO:0000313" key="1">
    <source>
        <dbReference type="EMBL" id="OUO56638.1"/>
    </source>
</evidence>
<dbReference type="EMBL" id="NFJD01000003">
    <property type="protein sequence ID" value="OUO56638.1"/>
    <property type="molecule type" value="Genomic_DNA"/>
</dbReference>
<name>A0A1Y4DI68_9BACT</name>